<dbReference type="EC" id="2.1.1.-" evidence="1"/>
<dbReference type="GO" id="GO:0032259">
    <property type="term" value="P:methylation"/>
    <property type="evidence" value="ECO:0007669"/>
    <property type="project" value="UniProtKB-KW"/>
</dbReference>
<keyword evidence="1" id="KW-0489">Methyltransferase</keyword>
<name>A0A7W7T390_9PSEU</name>
<protein>
    <submittedName>
        <fullName evidence="1">O-methyltransferase</fullName>
        <ecNumber evidence="1">2.1.1.-</ecNumber>
    </submittedName>
</protein>
<dbReference type="AlphaFoldDB" id="A0A7W7T390"/>
<evidence type="ECO:0000313" key="1">
    <source>
        <dbReference type="EMBL" id="MBB4965768.1"/>
    </source>
</evidence>
<dbReference type="Proteomes" id="UP000542674">
    <property type="component" value="Unassembled WGS sequence"/>
</dbReference>
<keyword evidence="2" id="KW-1185">Reference proteome</keyword>
<dbReference type="InterPro" id="IPR008884">
    <property type="entry name" value="TylF_MeTrfase"/>
</dbReference>
<dbReference type="Pfam" id="PF05711">
    <property type="entry name" value="TylF"/>
    <property type="match status" value="1"/>
</dbReference>
<dbReference type="InterPro" id="IPR029063">
    <property type="entry name" value="SAM-dependent_MTases_sf"/>
</dbReference>
<evidence type="ECO:0000313" key="2">
    <source>
        <dbReference type="Proteomes" id="UP000542674"/>
    </source>
</evidence>
<organism evidence="1 2">
    <name type="scientific">Saccharothrix violaceirubra</name>
    <dbReference type="NCBI Taxonomy" id="413306"/>
    <lineage>
        <taxon>Bacteria</taxon>
        <taxon>Bacillati</taxon>
        <taxon>Actinomycetota</taxon>
        <taxon>Actinomycetes</taxon>
        <taxon>Pseudonocardiales</taxon>
        <taxon>Pseudonocardiaceae</taxon>
        <taxon>Saccharothrix</taxon>
    </lineage>
</organism>
<dbReference type="PANTHER" id="PTHR40036:SF1">
    <property type="entry name" value="MACROCIN O-METHYLTRANSFERASE"/>
    <property type="match status" value="1"/>
</dbReference>
<reference evidence="1 2" key="1">
    <citation type="submission" date="2020-08" db="EMBL/GenBank/DDBJ databases">
        <title>Sequencing the genomes of 1000 actinobacteria strains.</title>
        <authorList>
            <person name="Klenk H.-P."/>
        </authorList>
    </citation>
    <scope>NUCLEOTIDE SEQUENCE [LARGE SCALE GENOMIC DNA]</scope>
    <source>
        <strain evidence="1 2">DSM 45084</strain>
    </source>
</reference>
<sequence length="217" mass="24036">MRVRMAIRLATQNEAMSDLERINAIYWALSTTLIHRVPGAVVELGCNAGYTSVWLARIVQDFAPERELHLFDSFQGLPDLGTHDAYLRKGDCQASLDDVKANFATWDLPLPIVHPGWFEQTLPDGCPPQVCFAYLDGDFHQSIKTSLEHVYPRLAPGGVILVDDYCDLDANPRAWDGLPGVKRACDDYFGPGAPQLEVLGGVGDLSMALIRKPIDER</sequence>
<dbReference type="GO" id="GO:0008168">
    <property type="term" value="F:methyltransferase activity"/>
    <property type="evidence" value="ECO:0007669"/>
    <property type="project" value="UniProtKB-KW"/>
</dbReference>
<gene>
    <name evidence="1" type="ORF">F4559_003127</name>
</gene>
<comment type="caution">
    <text evidence="1">The sequence shown here is derived from an EMBL/GenBank/DDBJ whole genome shotgun (WGS) entry which is preliminary data.</text>
</comment>
<accession>A0A7W7T390</accession>
<dbReference type="EMBL" id="JACHJS010000001">
    <property type="protein sequence ID" value="MBB4965768.1"/>
    <property type="molecule type" value="Genomic_DNA"/>
</dbReference>
<dbReference type="RefSeq" id="WP_184669440.1">
    <property type="nucleotide sequence ID" value="NZ_BAABAI010000038.1"/>
</dbReference>
<dbReference type="PANTHER" id="PTHR40036">
    <property type="entry name" value="MACROCIN O-METHYLTRANSFERASE"/>
    <property type="match status" value="1"/>
</dbReference>
<proteinExistence type="predicted"/>
<dbReference type="Gene3D" id="3.40.50.150">
    <property type="entry name" value="Vaccinia Virus protein VP39"/>
    <property type="match status" value="1"/>
</dbReference>
<dbReference type="SUPFAM" id="SSF53335">
    <property type="entry name" value="S-adenosyl-L-methionine-dependent methyltransferases"/>
    <property type="match status" value="1"/>
</dbReference>
<keyword evidence="1" id="KW-0808">Transferase</keyword>